<keyword evidence="13" id="KW-0472">Membrane</keyword>
<keyword evidence="8" id="KW-0256">Endoplasmic reticulum</keyword>
<feature type="domain" description="Protein phosphatase 1 regulatory subunit 15A/B C-terminal" evidence="18">
    <location>
        <begin position="571"/>
        <end position="641"/>
    </location>
</feature>
<feature type="compositionally biased region" description="Low complexity" evidence="17">
    <location>
        <begin position="248"/>
        <end position="268"/>
    </location>
</feature>
<evidence type="ECO:0000256" key="1">
    <source>
        <dbReference type="ARBA" id="ARBA00004397"/>
    </source>
</evidence>
<feature type="compositionally biased region" description="Basic and acidic residues" evidence="17">
    <location>
        <begin position="563"/>
        <end position="573"/>
    </location>
</feature>
<keyword evidence="19" id="KW-1185">Reference proteome</keyword>
<evidence type="ECO:0000256" key="3">
    <source>
        <dbReference type="ARBA" id="ARBA00010161"/>
    </source>
</evidence>
<feature type="compositionally biased region" description="Low complexity" evidence="17">
    <location>
        <begin position="387"/>
        <end position="397"/>
    </location>
</feature>
<evidence type="ECO:0000256" key="7">
    <source>
        <dbReference type="ARBA" id="ARBA00022787"/>
    </source>
</evidence>
<evidence type="ECO:0000313" key="19">
    <source>
        <dbReference type="Proteomes" id="UP000189704"/>
    </source>
</evidence>
<evidence type="ECO:0000256" key="12">
    <source>
        <dbReference type="ARBA" id="ARBA00023128"/>
    </source>
</evidence>
<dbReference type="CTD" id="23645"/>
<dbReference type="KEGG" id="csyr:103249903"/>
<evidence type="ECO:0000256" key="4">
    <source>
        <dbReference type="ARBA" id="ARBA00022553"/>
    </source>
</evidence>
<feature type="compositionally biased region" description="Acidic residues" evidence="17">
    <location>
        <begin position="227"/>
        <end position="242"/>
    </location>
</feature>
<dbReference type="InterPro" id="IPR051254">
    <property type="entry name" value="PPP1R15"/>
</dbReference>
<comment type="subunit">
    <text evidence="16">Interacts with PPP1CA. Interacts with EIF2S1. Interacts with PCNA. Interacts with LYN and KMT2A/MLL1. Interacts with PPP1R1A and SMARCB1. Interacts with SMAD7. Interacts with BAG1. Interacts with NOX4.</text>
</comment>
<name>A0A3Q0DMV5_CARSF</name>
<feature type="compositionally biased region" description="Acidic residues" evidence="17">
    <location>
        <begin position="361"/>
        <end position="386"/>
    </location>
</feature>
<feature type="compositionally biased region" description="Acidic residues" evidence="17">
    <location>
        <begin position="409"/>
        <end position="429"/>
    </location>
</feature>
<sequence>MAPGQVPHHTSSRRDAHSLFLLSPLMGFLSRAWCRLRYPGPLEPWLVETGVGADQGEAGLEGEAKAPLATHHAPWGRHSQGEAEDRRAPEEDGEAAWETRPDLNTNSSPPEGWGCSDDSDDEYSEEEAVSIPGEQGSQVTDGQPALLSPSLLIKTLQGSDKDCGEEEATGEGVAEDEGVTKVSYPSSCLECCPVVEGKEDGEAVQKEALRNSASPLSPGSKPSTLEDCPEREEDHATEEENTDREASETSVSSSSSGSNPRAWECCSGEESKEKCKQAHKAAEREAGPEPHLSVPAHRPLLRAWEDQPDECTEQEDEEEDEEEEEEDNTLGATEKERGAEYPPPIPFASAFLKAWVYLPGEDTEEEEDEEEDEDSDSGSAEEEGEAEASASTPTTSAFLKVWVYRPGEDTEDEEEDEDSDSGSAEEEGEAGASASTAPTSTFLKTWVYRPGEDTEEDEEEDEDTDSGSGNENKGEDSEAAGRGEAAASGPHPSCQAQSAFLRAWVYQPGEETEEEEAAEEWAQAEPRPFRVAIYLPGEKPPPPWATPKLPLRLQRRLKSSETPTRDPDPETPLKPRKVCFSEKVTVHFLAVWAGPAQANRRGPWEQLARDRSRFARRIAQAQEVLGPCLTPAARARAWARLRNPPSASTPIPALAHTLPSSIVTSVTPVQAMPLSHAVATSPSPPPCAASSPCLDLGGKRD</sequence>
<keyword evidence="5" id="KW-0053">Apoptosis</keyword>
<keyword evidence="4" id="KW-0597">Phosphoprotein</keyword>
<proteinExistence type="inferred from homology"/>
<feature type="compositionally biased region" description="Acidic residues" evidence="17">
    <location>
        <begin position="453"/>
        <end position="465"/>
    </location>
</feature>
<dbReference type="PANTHER" id="PTHR16489:SF14">
    <property type="entry name" value="PROTEIN PHOSPHATASE 1 REGULATORY SUBUNIT 15A"/>
    <property type="match status" value="1"/>
</dbReference>
<dbReference type="PANTHER" id="PTHR16489">
    <property type="entry name" value="GH11727P"/>
    <property type="match status" value="1"/>
</dbReference>
<dbReference type="GO" id="GO:0006915">
    <property type="term" value="P:apoptotic process"/>
    <property type="evidence" value="ECO:0007669"/>
    <property type="project" value="UniProtKB-KW"/>
</dbReference>
<organism evidence="19 20">
    <name type="scientific">Carlito syrichta</name>
    <name type="common">Philippine tarsier</name>
    <name type="synonym">Tarsius syrichta</name>
    <dbReference type="NCBI Taxonomy" id="1868482"/>
    <lineage>
        <taxon>Eukaryota</taxon>
        <taxon>Metazoa</taxon>
        <taxon>Chordata</taxon>
        <taxon>Craniata</taxon>
        <taxon>Vertebrata</taxon>
        <taxon>Euteleostomi</taxon>
        <taxon>Mammalia</taxon>
        <taxon>Eutheria</taxon>
        <taxon>Euarchontoglires</taxon>
        <taxon>Primates</taxon>
        <taxon>Haplorrhini</taxon>
        <taxon>Tarsiiformes</taxon>
        <taxon>Tarsiidae</taxon>
        <taxon>Carlito</taxon>
    </lineage>
</organism>
<keyword evidence="7" id="KW-1000">Mitochondrion outer membrane</keyword>
<dbReference type="OrthoDB" id="5976067at2759"/>
<feature type="compositionally biased region" description="Basic and acidic residues" evidence="17">
    <location>
        <begin position="472"/>
        <end position="481"/>
    </location>
</feature>
<evidence type="ECO:0000256" key="5">
    <source>
        <dbReference type="ARBA" id="ARBA00022703"/>
    </source>
</evidence>
<evidence type="ECO:0000256" key="17">
    <source>
        <dbReference type="SAM" id="MobiDB-lite"/>
    </source>
</evidence>
<reference evidence="20" key="1">
    <citation type="submission" date="2025-08" db="UniProtKB">
        <authorList>
            <consortium name="RefSeq"/>
        </authorList>
    </citation>
    <scope>IDENTIFICATION</scope>
</reference>
<evidence type="ECO:0000256" key="9">
    <source>
        <dbReference type="ARBA" id="ARBA00022843"/>
    </source>
</evidence>
<evidence type="ECO:0000256" key="2">
    <source>
        <dbReference type="ARBA" id="ARBA00004570"/>
    </source>
</evidence>
<dbReference type="InterPro" id="IPR019523">
    <property type="entry name" value="Prot_Pase1_reg-su15A/B_C"/>
</dbReference>
<dbReference type="GO" id="GO:0005789">
    <property type="term" value="C:endoplasmic reticulum membrane"/>
    <property type="evidence" value="ECO:0007669"/>
    <property type="project" value="UniProtKB-SubCell"/>
</dbReference>
<comment type="subcellular location">
    <subcellularLocation>
        <location evidence="1">Endoplasmic reticulum membrane</location>
        <topology evidence="1">Peripheral membrane protein</topology>
        <orientation evidence="1">Cytoplasmic side</orientation>
    </subcellularLocation>
    <subcellularLocation>
        <location evidence="2">Mitochondrion outer membrane</location>
        <topology evidence="2">Peripheral membrane protein</topology>
        <orientation evidence="2">Cytoplasmic side</orientation>
    </subcellularLocation>
</comment>
<evidence type="ECO:0000256" key="6">
    <source>
        <dbReference type="ARBA" id="ARBA00022737"/>
    </source>
</evidence>
<keyword evidence="11" id="KW-0346">Stress response</keyword>
<dbReference type="GO" id="GO:0000164">
    <property type="term" value="C:protein phosphatase type 1 complex"/>
    <property type="evidence" value="ECO:0007669"/>
    <property type="project" value="TreeGrafter"/>
</dbReference>
<feature type="compositionally biased region" description="Basic and acidic residues" evidence="17">
    <location>
        <begin position="79"/>
        <end position="90"/>
    </location>
</feature>
<dbReference type="STRING" id="1868482.ENSTSYP00000002722"/>
<protein>
    <recommendedName>
        <fullName evidence="14">Protein phosphatase 1 regulatory subunit 15A</fullName>
    </recommendedName>
    <alternativeName>
        <fullName evidence="15">Growth arrest and DNA damage-inducible protein GADD34</fullName>
    </alternativeName>
</protein>
<keyword evidence="12" id="KW-0496">Mitochondrion</keyword>
<comment type="similarity">
    <text evidence="3">Belongs to the PPP1R15 family.</text>
</comment>
<feature type="compositionally biased region" description="Acidic residues" evidence="17">
    <location>
        <begin position="117"/>
        <end position="128"/>
    </location>
</feature>
<feature type="compositionally biased region" description="Basic and acidic residues" evidence="17">
    <location>
        <begin position="269"/>
        <end position="288"/>
    </location>
</feature>
<evidence type="ECO:0000256" key="13">
    <source>
        <dbReference type="ARBA" id="ARBA00023136"/>
    </source>
</evidence>
<evidence type="ECO:0000256" key="16">
    <source>
        <dbReference type="ARBA" id="ARBA00047011"/>
    </source>
</evidence>
<dbReference type="Proteomes" id="UP000189704">
    <property type="component" value="Unplaced"/>
</dbReference>
<evidence type="ECO:0000256" key="10">
    <source>
        <dbReference type="ARBA" id="ARBA00022845"/>
    </source>
</evidence>
<keyword evidence="6" id="KW-0677">Repeat</keyword>
<evidence type="ECO:0000256" key="8">
    <source>
        <dbReference type="ARBA" id="ARBA00022824"/>
    </source>
</evidence>
<evidence type="ECO:0000256" key="15">
    <source>
        <dbReference type="ARBA" id="ARBA00042438"/>
    </source>
</evidence>
<dbReference type="GO" id="GO:0006417">
    <property type="term" value="P:regulation of translation"/>
    <property type="evidence" value="ECO:0007669"/>
    <property type="project" value="UniProtKB-KW"/>
</dbReference>
<dbReference type="RefSeq" id="XP_021563440.1">
    <property type="nucleotide sequence ID" value="XM_021707765.1"/>
</dbReference>
<feature type="compositionally biased region" description="Acidic residues" evidence="17">
    <location>
        <begin position="306"/>
        <end position="328"/>
    </location>
</feature>
<dbReference type="Pfam" id="PF10488">
    <property type="entry name" value="PP1c_bdg"/>
    <property type="match status" value="1"/>
</dbReference>
<evidence type="ECO:0000256" key="11">
    <source>
        <dbReference type="ARBA" id="ARBA00023016"/>
    </source>
</evidence>
<feature type="region of interest" description="Disordered" evidence="17">
    <location>
        <begin position="676"/>
        <end position="701"/>
    </location>
</feature>
<evidence type="ECO:0000259" key="18">
    <source>
        <dbReference type="Pfam" id="PF10488"/>
    </source>
</evidence>
<keyword evidence="9" id="KW-0832">Ubl conjugation</keyword>
<dbReference type="GO" id="GO:0005741">
    <property type="term" value="C:mitochondrial outer membrane"/>
    <property type="evidence" value="ECO:0007669"/>
    <property type="project" value="UniProtKB-SubCell"/>
</dbReference>
<dbReference type="AlphaFoldDB" id="A0A3Q0DMV5"/>
<accession>A0A3Q0DMV5</accession>
<feature type="compositionally biased region" description="Polar residues" evidence="17">
    <location>
        <begin position="211"/>
        <end position="223"/>
    </location>
</feature>
<feature type="region of interest" description="Disordered" evidence="17">
    <location>
        <begin position="203"/>
        <end position="575"/>
    </location>
</feature>
<feature type="compositionally biased region" description="Acidic residues" evidence="17">
    <location>
        <begin position="163"/>
        <end position="177"/>
    </location>
</feature>
<feature type="compositionally biased region" description="Acidic residues" evidence="17">
    <location>
        <begin position="510"/>
        <end position="519"/>
    </location>
</feature>
<gene>
    <name evidence="20" type="primary">PPP1R15A</name>
</gene>
<evidence type="ECO:0000313" key="20">
    <source>
        <dbReference type="RefSeq" id="XP_021563440.1"/>
    </source>
</evidence>
<dbReference type="GO" id="GO:0034976">
    <property type="term" value="P:response to endoplasmic reticulum stress"/>
    <property type="evidence" value="ECO:0007669"/>
    <property type="project" value="TreeGrafter"/>
</dbReference>
<dbReference type="GO" id="GO:0019888">
    <property type="term" value="F:protein phosphatase regulator activity"/>
    <property type="evidence" value="ECO:0007669"/>
    <property type="project" value="TreeGrafter"/>
</dbReference>
<evidence type="ECO:0000256" key="14">
    <source>
        <dbReference type="ARBA" id="ARBA00040008"/>
    </source>
</evidence>
<feature type="region of interest" description="Disordered" evidence="17">
    <location>
        <begin position="69"/>
        <end position="180"/>
    </location>
</feature>
<keyword evidence="10" id="KW-0810">Translation regulation</keyword>
<dbReference type="GeneID" id="103249903"/>